<gene>
    <name evidence="1" type="ORF">BJ138DRAFT_907026</name>
</gene>
<dbReference type="Proteomes" id="UP000790377">
    <property type="component" value="Unassembled WGS sequence"/>
</dbReference>
<proteinExistence type="predicted"/>
<protein>
    <submittedName>
        <fullName evidence="1">Uncharacterized protein</fullName>
    </submittedName>
</protein>
<organism evidence="1 2">
    <name type="scientific">Hygrophoropsis aurantiaca</name>
    <dbReference type="NCBI Taxonomy" id="72124"/>
    <lineage>
        <taxon>Eukaryota</taxon>
        <taxon>Fungi</taxon>
        <taxon>Dikarya</taxon>
        <taxon>Basidiomycota</taxon>
        <taxon>Agaricomycotina</taxon>
        <taxon>Agaricomycetes</taxon>
        <taxon>Agaricomycetidae</taxon>
        <taxon>Boletales</taxon>
        <taxon>Coniophorineae</taxon>
        <taxon>Hygrophoropsidaceae</taxon>
        <taxon>Hygrophoropsis</taxon>
    </lineage>
</organism>
<evidence type="ECO:0000313" key="2">
    <source>
        <dbReference type="Proteomes" id="UP000790377"/>
    </source>
</evidence>
<comment type="caution">
    <text evidence="1">The sequence shown here is derived from an EMBL/GenBank/DDBJ whole genome shotgun (WGS) entry which is preliminary data.</text>
</comment>
<name>A0ACB8AEF9_9AGAM</name>
<keyword evidence="2" id="KW-1185">Reference proteome</keyword>
<dbReference type="EMBL" id="MU267675">
    <property type="protein sequence ID" value="KAH7911542.1"/>
    <property type="molecule type" value="Genomic_DNA"/>
</dbReference>
<sequence>MPISSPTPPQSPELNTGPGEDDNWEYATNDSFDSVFDLPADGKQPAQRRKRRRRRAAPVASTSSPPISVVPNANIDLLHKPLLDQAPRTPAQATPDVHAVTNVPGSRVGTLSRLWSQKRTFSRWNGRRDRKNRNEPHEIQPTASRFGSIPHLWGRASDLTRGTNGEPRTGHGDVHEMQSARPDPISTAPANVPDVQLLPRFPRASTSRTVKVSAAYGFSRTHAATSDEDDGVSCWDYICFCMCCPCKGSLRPDSDLESDTGS</sequence>
<evidence type="ECO:0000313" key="1">
    <source>
        <dbReference type="EMBL" id="KAH7911542.1"/>
    </source>
</evidence>
<reference evidence="1" key="1">
    <citation type="journal article" date="2021" name="New Phytol.">
        <title>Evolutionary innovations through gain and loss of genes in the ectomycorrhizal Boletales.</title>
        <authorList>
            <person name="Wu G."/>
            <person name="Miyauchi S."/>
            <person name="Morin E."/>
            <person name="Kuo A."/>
            <person name="Drula E."/>
            <person name="Varga T."/>
            <person name="Kohler A."/>
            <person name="Feng B."/>
            <person name="Cao Y."/>
            <person name="Lipzen A."/>
            <person name="Daum C."/>
            <person name="Hundley H."/>
            <person name="Pangilinan J."/>
            <person name="Johnson J."/>
            <person name="Barry K."/>
            <person name="LaButti K."/>
            <person name="Ng V."/>
            <person name="Ahrendt S."/>
            <person name="Min B."/>
            <person name="Choi I.G."/>
            <person name="Park H."/>
            <person name="Plett J.M."/>
            <person name="Magnuson J."/>
            <person name="Spatafora J.W."/>
            <person name="Nagy L.G."/>
            <person name="Henrissat B."/>
            <person name="Grigoriev I.V."/>
            <person name="Yang Z.L."/>
            <person name="Xu J."/>
            <person name="Martin F.M."/>
        </authorList>
    </citation>
    <scope>NUCLEOTIDE SEQUENCE</scope>
    <source>
        <strain evidence="1">ATCC 28755</strain>
    </source>
</reference>
<accession>A0ACB8AEF9</accession>